<reference evidence="35 36" key="1">
    <citation type="submission" date="2013-12" db="EMBL/GenBank/DDBJ databases">
        <title>Ecological redundancy of diverse viral populations within a natural community.</title>
        <authorList>
            <person name="Gregory A.C."/>
            <person name="LaButti K."/>
            <person name="Copeland A."/>
            <person name="Woyke T."/>
            <person name="Sullivan M.B."/>
        </authorList>
    </citation>
    <scope>NUCLEOTIDE SEQUENCE [LARGE SCALE GENOMIC DNA]</scope>
    <source>
        <strain evidence="30">Syn7803C102</strain>
        <strain evidence="31">Syn7803C108</strain>
        <strain evidence="32">Syn7803C109</strain>
        <strain evidence="33">Syn7803C39</strain>
        <strain evidence="34">Syn7803C40</strain>
        <strain evidence="3">Syn7803C45</strain>
        <strain evidence="4">Syn7803C46</strain>
        <strain evidence="5">Syn7803C49</strain>
        <strain evidence="6">Syn7803C54</strain>
        <strain evidence="7">Syn7803C55</strain>
        <strain evidence="8">Syn7803C57</strain>
        <strain evidence="9">Syn7803C75</strain>
        <strain evidence="10">Syn7803C88</strain>
        <strain evidence="11">Syn7803C93</strain>
        <strain evidence="12">Syn7803US104</strain>
        <strain evidence="13">Syn7803US109</strain>
        <strain evidence="14">Syn7803US110</strain>
        <strain evidence="15">Syn7803US111</strain>
        <strain evidence="16">Syn7803US113</strain>
        <strain evidence="17">Syn7803US116</strain>
        <strain evidence="18">Syn7803US122</strain>
        <strain evidence="20">Syn7803US5</strain>
        <strain evidence="19">Syn7803US59</strain>
        <strain evidence="21">Syn7803US61</strain>
        <strain evidence="22">Syn7803US63</strain>
        <strain evidence="23">Syn7803US65</strain>
        <strain evidence="24">Syn7803US71</strain>
        <strain evidence="25">Syn7803US78</strain>
        <strain evidence="26">Syn7803US80</strain>
        <strain evidence="27">Syn7803US85</strain>
        <strain evidence="28">Syn7803US89</strain>
        <strain evidence="29">Syn7803US94</strain>
    </source>
</reference>
<dbReference type="EMBL" id="KJ019077">
    <property type="protein sequence ID" value="AIX25741.1"/>
    <property type="molecule type" value="Genomic_DNA"/>
</dbReference>
<proteinExistence type="inferred from homology"/>
<dbReference type="GO" id="GO:0019028">
    <property type="term" value="C:viral capsid"/>
    <property type="evidence" value="ECO:0007669"/>
    <property type="project" value="UniProtKB-UniRule"/>
</dbReference>
<evidence type="ECO:0000313" key="8">
    <source>
        <dbReference type="EMBL" id="AIX16404.1"/>
    </source>
</evidence>
<dbReference type="EMBL" id="KJ019130">
    <property type="protein sequence ID" value="AIX38529.1"/>
    <property type="molecule type" value="Genomic_DNA"/>
</dbReference>
<dbReference type="EMBL" id="KJ019113">
    <property type="protein sequence ID" value="AIX34796.1"/>
    <property type="molecule type" value="Genomic_DNA"/>
</dbReference>
<dbReference type="Proteomes" id="UP000185369">
    <property type="component" value="Segment"/>
</dbReference>
<dbReference type="Proteomes" id="UP000185355">
    <property type="component" value="Segment"/>
</dbReference>
<dbReference type="KEGG" id="vg:24171508"/>
<dbReference type="OrthoDB" id="2332at10239"/>
<sequence length="538" mass="61766">MSQLFGFSIDRAKKAPKGPSFVQKDNLDGAYPVAGGQHYAHTVDIDGIVRNEYELIGRYRDMILQPECDSAVDDVVNETICGNFDDVPVEIELSNLKVSEKIKKLIREEFTTILKLLDFDNRSYEIFRRWYVDGRLFFHKVIDPKNPRGGLTELRYIDPRKIRKISEMESKPARPATNINEALTQRQAEYFLYNPKGLKNTSAGGQGLKIAPDSITYVHSGIMDLNKNMVLSHLHKAIKAVNQLRMIEDSLVIYRLSRAPERRIFYIDVGNLPKQKAEQYLREVMGRYRNKLVYDASTGEIRDDKKFMSMLEDFWLPRREGGRGTEITTLPGGQNLGELEDVKYFQKKLYKALNVPSSRLETETTFNIGRAAEITRDEVKFQKFIARLRKRFSELFMDLIKTQLVLKEVISIEEWDEYKDHIQINYIADSYFNELKETEIRNERMNLVGTMDPFVGKYFSVDYIRRQVLKHTDTEIAEIDKQIEVEMADGTIVDPAEEAAMAAEGGALPPGEGAPVAEQQPLFSDDELSAEDAKRGQI</sequence>
<comment type="subcellular location">
    <subcellularLocation>
        <location evidence="1">Virion</location>
    </subcellularLocation>
    <text evidence="1">Located at a unique 5-fold vertex of the icosahedral capsid.</text>
</comment>
<evidence type="ECO:0000313" key="13">
    <source>
        <dbReference type="EMBL" id="AIX24876.1"/>
    </source>
</evidence>
<dbReference type="Proteomes" id="UP000185381">
    <property type="component" value="Genome"/>
</dbReference>
<dbReference type="Proteomes" id="UP000185371">
    <property type="component" value="Segment"/>
</dbReference>
<dbReference type="EMBL" id="KJ019073">
    <property type="protein sequence ID" value="AIX24876.1"/>
    <property type="molecule type" value="Genomic_DNA"/>
</dbReference>
<comment type="similarity">
    <text evidence="1">Belongs to the Tevenvirinae portal protein family.</text>
</comment>
<evidence type="ECO:0000313" key="37">
    <source>
        <dbReference type="Proteomes" id="UP000185365"/>
    </source>
</evidence>
<dbReference type="EMBL" id="KJ019117">
    <property type="protein sequence ID" value="AIX35642.1"/>
    <property type="molecule type" value="Genomic_DNA"/>
</dbReference>
<evidence type="ECO:0000313" key="30">
    <source>
        <dbReference type="EMBL" id="AIX39823.1"/>
    </source>
</evidence>
<dbReference type="EMBL" id="KJ019124">
    <property type="protein sequence ID" value="AIX37225.1"/>
    <property type="molecule type" value="Genomic_DNA"/>
</dbReference>
<dbReference type="EMBL" id="KJ019165">
    <property type="protein sequence ID" value="AIX47013.1"/>
    <property type="molecule type" value="Genomic_DNA"/>
</dbReference>
<dbReference type="EMBL" id="KJ019048">
    <property type="protein sequence ID" value="AIX19120.1"/>
    <property type="molecule type" value="Genomic_DNA"/>
</dbReference>
<dbReference type="EMBL" id="KJ019028">
    <property type="protein sequence ID" value="AIX14709.1"/>
    <property type="molecule type" value="Genomic_DNA"/>
</dbReference>
<dbReference type="Proteomes" id="UP000185365">
    <property type="component" value="Segment"/>
</dbReference>
<keyword evidence="1" id="KW-1242">Viral contractile tail ejection system</keyword>
<evidence type="ECO:0000313" key="19">
    <source>
        <dbReference type="EMBL" id="AIX34576.1"/>
    </source>
</evidence>
<comment type="function">
    <text evidence="1">Forms the portal vertex of the capsid. This portal plays critical roles in head assembly, genome packaging, neck/tail attachment, and genome ejection. The portal protein multimerizes as a single ring-shaped homododecamer arranged around a central channel. Binds to the terminase subunits to form the packaging machine.</text>
</comment>
<evidence type="ECO:0000313" key="10">
    <source>
        <dbReference type="EMBL" id="AIX20985.1"/>
    </source>
</evidence>
<evidence type="ECO:0000313" key="24">
    <source>
        <dbReference type="EMBL" id="AIX36299.1"/>
    </source>
</evidence>
<keyword evidence="37" id="KW-1185">Reference proteome</keyword>
<evidence type="ECO:0000313" key="25">
    <source>
        <dbReference type="EMBL" id="AIX36516.1"/>
    </source>
</evidence>
<protein>
    <recommendedName>
        <fullName evidence="1">Portal protein</fullName>
    </recommendedName>
    <alternativeName>
        <fullName evidence="1">gp20</fullName>
    </alternativeName>
</protein>
<evidence type="ECO:0000313" key="32">
    <source>
        <dbReference type="EMBL" id="AIX40678.1"/>
    </source>
</evidence>
<dbReference type="Proteomes" id="UP000185361">
    <property type="component" value="Segment"/>
</dbReference>
<dbReference type="Proteomes" id="UP000185377">
    <property type="component" value="Segment"/>
</dbReference>
<dbReference type="EMBL" id="KJ019121">
    <property type="protein sequence ID" value="AIX36516.1"/>
    <property type="molecule type" value="Genomic_DNA"/>
</dbReference>
<evidence type="ECO:0000313" key="26">
    <source>
        <dbReference type="EMBL" id="AIX37225.1"/>
    </source>
</evidence>
<evidence type="ECO:0000313" key="4">
    <source>
        <dbReference type="EMBL" id="AIX14928.1"/>
    </source>
</evidence>
<evidence type="ECO:0000313" key="17">
    <source>
        <dbReference type="EMBL" id="AIX26394.1"/>
    </source>
</evidence>
<dbReference type="InterPro" id="IPR010823">
    <property type="entry name" value="Portal_Gp20"/>
</dbReference>
<dbReference type="Proteomes" id="UP000185385">
    <property type="component" value="Segment"/>
</dbReference>
<evidence type="ECO:0000313" key="7">
    <source>
        <dbReference type="EMBL" id="AIX16219.1"/>
    </source>
</evidence>
<evidence type="ECO:0000313" key="22">
    <source>
        <dbReference type="EMBL" id="AIX35642.1"/>
    </source>
</evidence>
<evidence type="ECO:0000313" key="35">
    <source>
        <dbReference type="Proteomes" id="UP000185343"/>
    </source>
</evidence>
<evidence type="ECO:0000313" key="20">
    <source>
        <dbReference type="EMBL" id="AIX34796.1"/>
    </source>
</evidence>
<evidence type="ECO:0000313" key="6">
    <source>
        <dbReference type="EMBL" id="AIX16002.1"/>
    </source>
</evidence>
<feature type="compositionally biased region" description="Low complexity" evidence="2">
    <location>
        <begin position="501"/>
        <end position="518"/>
    </location>
</feature>
<dbReference type="EMBL" id="KJ019136">
    <property type="protein sequence ID" value="AIX39823.1"/>
    <property type="molecule type" value="Genomic_DNA"/>
</dbReference>
<dbReference type="HAMAP" id="MF_04114">
    <property type="entry name" value="PORTAL_T4"/>
    <property type="match status" value="1"/>
</dbReference>
<evidence type="ECO:0000313" key="18">
    <source>
        <dbReference type="EMBL" id="AIX27030.1"/>
    </source>
</evidence>
<dbReference type="EMBL" id="KJ019070">
    <property type="protein sequence ID" value="AIX24223.1"/>
    <property type="molecule type" value="Genomic_DNA"/>
</dbReference>
<evidence type="ECO:0000313" key="23">
    <source>
        <dbReference type="EMBL" id="AIX36081.1"/>
    </source>
</evidence>
<evidence type="ECO:0000313" key="3">
    <source>
        <dbReference type="EMBL" id="AIX14709.1"/>
    </source>
</evidence>
<evidence type="ECO:0000313" key="9">
    <source>
        <dbReference type="EMBL" id="AIX19120.1"/>
    </source>
</evidence>
<keyword evidence="1" id="KW-0118">Viral capsid assembly</keyword>
<dbReference type="RefSeq" id="YP_009133440.1">
    <property type="nucleotide sequence ID" value="NC_026923.1"/>
</dbReference>
<dbReference type="EMBL" id="KJ019062">
    <property type="protein sequence ID" value="AIX22431.1"/>
    <property type="molecule type" value="Genomic_DNA"/>
</dbReference>
<dbReference type="Proteomes" id="UP000220606">
    <property type="component" value="Segment"/>
</dbReference>
<evidence type="ECO:0000256" key="1">
    <source>
        <dbReference type="HAMAP-Rule" id="MF_04114"/>
    </source>
</evidence>
<dbReference type="Proteomes" id="UP000185349">
    <property type="component" value="Segment"/>
</dbReference>
<evidence type="ECO:0000313" key="33">
    <source>
        <dbReference type="EMBL" id="AIX46796.1"/>
    </source>
</evidence>
<dbReference type="EMBL" id="KJ019056">
    <property type="protein sequence ID" value="AIX20985.1"/>
    <property type="molecule type" value="Genomic_DNA"/>
</dbReference>
<dbReference type="EMBL" id="KJ019139">
    <property type="protein sequence ID" value="AIX40460.1"/>
    <property type="molecule type" value="Genomic_DNA"/>
</dbReference>
<keyword evidence="1" id="KW-1188">Viral release from host cell</keyword>
<dbReference type="Proteomes" id="UP000185359">
    <property type="component" value="Segment"/>
</dbReference>
<dbReference type="Proteomes" id="UP000185353">
    <property type="component" value="Segment"/>
</dbReference>
<dbReference type="EMBL" id="KJ019119">
    <property type="protein sequence ID" value="AIX36081.1"/>
    <property type="molecule type" value="Genomic_DNA"/>
</dbReference>
<dbReference type="EMBL" id="KJ019029">
    <property type="protein sequence ID" value="AIX14928.1"/>
    <property type="molecule type" value="Genomic_DNA"/>
</dbReference>
<evidence type="ECO:0000313" key="5">
    <source>
        <dbReference type="EMBL" id="AIX15573.1"/>
    </source>
</evidence>
<dbReference type="EMBL" id="KJ019036">
    <property type="protein sequence ID" value="AIX16404.1"/>
    <property type="molecule type" value="Genomic_DNA"/>
</dbReference>
<dbReference type="EMBL" id="KJ019083">
    <property type="protein sequence ID" value="AIX27030.1"/>
    <property type="molecule type" value="Genomic_DNA"/>
</dbReference>
<organism evidence="7 38">
    <name type="scientific">Synechococcus phage ACG-2014d</name>
    <dbReference type="NCBI Taxonomy" id="1493509"/>
    <lineage>
        <taxon>Viruses</taxon>
        <taxon>Duplodnaviria</taxon>
        <taxon>Heunggongvirae</taxon>
        <taxon>Uroviricota</taxon>
        <taxon>Caudoviricetes</taxon>
        <taxon>Pantevenvirales</taxon>
        <taxon>Kyanoviridae</taxon>
        <taxon>Lowelvirus</taxon>
        <taxon>Lowelvirus tuscon4d</taxon>
    </lineage>
</organism>
<dbReference type="EMBL" id="KJ019112">
    <property type="protein sequence ID" value="AIX34576.1"/>
    <property type="molecule type" value="Genomic_DNA"/>
</dbReference>
<dbReference type="Proteomes" id="UP000185383">
    <property type="component" value="Segment"/>
</dbReference>
<dbReference type="Proteomes" id="UP000185384">
    <property type="component" value="Segment"/>
</dbReference>
<dbReference type="EMBL" id="KJ019129">
    <property type="protein sequence ID" value="AIX38312.1"/>
    <property type="molecule type" value="Genomic_DNA"/>
</dbReference>
<dbReference type="Proteomes" id="UP000185366">
    <property type="component" value="Segment"/>
</dbReference>
<evidence type="ECO:0000313" key="31">
    <source>
        <dbReference type="EMBL" id="AIX40460.1"/>
    </source>
</evidence>
<dbReference type="EMBL" id="KJ019074">
    <property type="protein sequence ID" value="AIX25093.1"/>
    <property type="molecule type" value="Genomic_DNA"/>
</dbReference>
<keyword evidence="1" id="KW-1160">Virus entry into host cell</keyword>
<evidence type="ECO:0000313" key="14">
    <source>
        <dbReference type="EMBL" id="AIX25093.1"/>
    </source>
</evidence>
<dbReference type="Proteomes" id="UP000185378">
    <property type="component" value="Segment"/>
</dbReference>
<evidence type="ECO:0000313" key="11">
    <source>
        <dbReference type="EMBL" id="AIX22431.1"/>
    </source>
</evidence>
<dbReference type="GO" id="GO:0019072">
    <property type="term" value="P:viral genome packaging"/>
    <property type="evidence" value="ECO:0007669"/>
    <property type="project" value="UniProtKB-UniRule"/>
</dbReference>
<dbReference type="EMBL" id="KJ019140">
    <property type="protein sequence ID" value="AIX40678.1"/>
    <property type="molecule type" value="Genomic_DNA"/>
</dbReference>
<evidence type="ECO:0000313" key="38">
    <source>
        <dbReference type="Proteomes" id="UP000185370"/>
    </source>
</evidence>
<evidence type="ECO:0000313" key="29">
    <source>
        <dbReference type="EMBL" id="AIX38529.1"/>
    </source>
</evidence>
<dbReference type="Proteomes" id="UP000185344">
    <property type="component" value="Segment"/>
</dbReference>
<dbReference type="Proteomes" id="UP000185364">
    <property type="component" value="Segment"/>
</dbReference>
<dbReference type="EMBL" id="KJ019127">
    <property type="protein sequence ID" value="AIX37879.1"/>
    <property type="molecule type" value="Genomic_DNA"/>
</dbReference>
<dbReference type="GeneID" id="24171508"/>
<dbReference type="Proteomes" id="UP000185347">
    <property type="component" value="Segment"/>
</dbReference>
<dbReference type="Proteomes" id="UP000185374">
    <property type="component" value="Segment"/>
</dbReference>
<dbReference type="EMBL" id="KJ019080">
    <property type="protein sequence ID" value="AIX26394.1"/>
    <property type="molecule type" value="Genomic_DNA"/>
</dbReference>
<name>A0A0E3EU86_9CAUD</name>
<dbReference type="EMBL" id="KJ019034">
    <property type="protein sequence ID" value="AIX16002.1"/>
    <property type="molecule type" value="Genomic_DNA"/>
</dbReference>
<dbReference type="Proteomes" id="UP000185362">
    <property type="component" value="Segment"/>
</dbReference>
<dbReference type="Proteomes" id="UP000185354">
    <property type="component" value="Segment"/>
</dbReference>
<keyword evidence="1" id="KW-1171">Viral genome ejection through host cell envelope</keyword>
<dbReference type="Pfam" id="PF07230">
    <property type="entry name" value="Portal_T4"/>
    <property type="match status" value="1"/>
</dbReference>
<dbReference type="GO" id="GO:0099000">
    <property type="term" value="P:symbiont genome ejection through host cell envelope, contractile tail mechanism"/>
    <property type="evidence" value="ECO:0007669"/>
    <property type="project" value="UniProtKB-UniRule"/>
</dbReference>
<dbReference type="Proteomes" id="UP000185351">
    <property type="component" value="Segment"/>
</dbReference>
<dbReference type="Proteomes" id="UP000185350">
    <property type="component" value="Segment"/>
</dbReference>
<evidence type="ECO:0000313" key="12">
    <source>
        <dbReference type="EMBL" id="AIX24223.1"/>
    </source>
</evidence>
<evidence type="ECO:0000313" key="15">
    <source>
        <dbReference type="EMBL" id="AIX25312.1"/>
    </source>
</evidence>
<evidence type="ECO:0000313" key="36">
    <source>
        <dbReference type="Proteomes" id="UP000185344"/>
    </source>
</evidence>
<evidence type="ECO:0000313" key="16">
    <source>
        <dbReference type="EMBL" id="AIX25741.1"/>
    </source>
</evidence>
<dbReference type="GO" id="GO:0019076">
    <property type="term" value="P:viral release from host cell"/>
    <property type="evidence" value="ECO:0007669"/>
    <property type="project" value="UniProtKB-UniRule"/>
</dbReference>
<dbReference type="EMBL" id="KJ019032">
    <property type="protein sequence ID" value="AIX15573.1"/>
    <property type="molecule type" value="Genomic_DNA"/>
</dbReference>
<dbReference type="Proteomes" id="UP000185356">
    <property type="component" value="Segment"/>
</dbReference>
<feature type="region of interest" description="Disordered" evidence="2">
    <location>
        <begin position="501"/>
        <end position="538"/>
    </location>
</feature>
<evidence type="ECO:0000313" key="27">
    <source>
        <dbReference type="EMBL" id="AIX37879.1"/>
    </source>
</evidence>
<gene>
    <name evidence="30" type="ORF">Syn7803C102_97</name>
    <name evidence="31" type="ORF">Syn7803C108_98</name>
    <name evidence="32" type="ORF">Syn7803C109_97</name>
    <name evidence="33" type="ORF">Syn7803C39_97</name>
    <name evidence="34" type="ORF">Syn7803C40_97</name>
    <name evidence="3" type="ORF">Syn7803C45_98</name>
    <name evidence="4" type="ORF">Syn7803C46_97</name>
    <name evidence="5" type="ORF">Syn7803C49_97</name>
    <name evidence="6" type="ORF">Syn7803C54_97</name>
    <name evidence="7" type="ORF">Syn7803C55_94</name>
    <name evidence="8" type="ORF">Syn7803C57_97</name>
    <name evidence="9" type="ORF">Syn7803C75_98</name>
    <name evidence="10" type="ORF">Syn7803C88_97</name>
    <name evidence="11" type="ORF">Syn7803C93_97</name>
    <name evidence="12" type="ORF">Syn7803US104_98</name>
    <name evidence="13" type="ORF">Syn7803US109_98</name>
    <name evidence="14" type="ORF">Syn7803US110_97</name>
    <name evidence="15" type="ORF">Syn7803US111_97</name>
    <name evidence="16" type="ORF">Syn7803US113_97</name>
    <name evidence="17" type="ORF">Syn7803US116_97</name>
    <name evidence="18" type="ORF">Syn7803US122_97</name>
    <name evidence="19" type="ORF">Syn7803US59_97</name>
    <name evidence="20" type="ORF">Syn7803US5_98</name>
    <name evidence="21" type="ORF">Syn7803US61_96</name>
    <name evidence="22" type="ORF">Syn7803US63_96</name>
    <name evidence="23" type="ORF">Syn7803US65_99</name>
    <name evidence="24" type="ORF">Syn7803US71_97</name>
    <name evidence="25" type="ORF">Syn7803US78_97</name>
    <name evidence="26" type="ORF">Syn7803US80_99</name>
    <name evidence="27" type="ORF">Syn7803US85_97</name>
    <name evidence="28" type="ORF">Syn7803US89_97</name>
    <name evidence="29" type="ORF">Syn7803US94_97</name>
</gene>
<dbReference type="Proteomes" id="UP000185357">
    <property type="component" value="Segment"/>
</dbReference>
<keyword evidence="1" id="KW-0231">Viral genome packaging</keyword>
<dbReference type="EMBL" id="KJ019120">
    <property type="protein sequence ID" value="AIX36299.1"/>
    <property type="molecule type" value="Genomic_DNA"/>
</dbReference>
<dbReference type="EMBL" id="KJ019035">
    <property type="protein sequence ID" value="AIX16219.1"/>
    <property type="molecule type" value="Genomic_DNA"/>
</dbReference>
<evidence type="ECO:0000313" key="28">
    <source>
        <dbReference type="EMBL" id="AIX38312.1"/>
    </source>
</evidence>
<evidence type="ECO:0000256" key="2">
    <source>
        <dbReference type="SAM" id="MobiDB-lite"/>
    </source>
</evidence>
<keyword evidence="1" id="KW-1162">Viral penetration into host cytoplasm</keyword>
<dbReference type="EMBL" id="KJ019164">
    <property type="protein sequence ID" value="AIX46796.1"/>
    <property type="molecule type" value="Genomic_DNA"/>
</dbReference>
<keyword evidence="1" id="KW-0946">Virion</keyword>
<accession>A0A0E3EU86</accession>
<evidence type="ECO:0000313" key="34">
    <source>
        <dbReference type="EMBL" id="AIX47013.1"/>
    </source>
</evidence>
<keyword evidence="1" id="KW-0167">Capsid protein</keyword>
<dbReference type="Proteomes" id="UP000185386">
    <property type="component" value="Segment"/>
</dbReference>
<comment type="subunit">
    <text evidence="1">Homododecamer. Interacts with the large terminase subunit. Interacts with the major capsid protein. Interacts with the capsid vertex protein.</text>
</comment>
<dbReference type="EMBL" id="KJ019075">
    <property type="protein sequence ID" value="AIX25312.1"/>
    <property type="molecule type" value="Genomic_DNA"/>
</dbReference>
<dbReference type="Proteomes" id="UP000185348">
    <property type="component" value="Segment"/>
</dbReference>
<dbReference type="EMBL" id="KJ019115">
    <property type="protein sequence ID" value="AIX35220.1"/>
    <property type="molecule type" value="Genomic_DNA"/>
</dbReference>
<dbReference type="Proteomes" id="UP000185370">
    <property type="component" value="Segment"/>
</dbReference>
<dbReference type="Proteomes" id="UP000185345">
    <property type="component" value="Segment"/>
</dbReference>
<dbReference type="Proteomes" id="UP000185372">
    <property type="component" value="Genome"/>
</dbReference>
<evidence type="ECO:0000313" key="21">
    <source>
        <dbReference type="EMBL" id="AIX35220.1"/>
    </source>
</evidence>
<dbReference type="Proteomes" id="UP000185343">
    <property type="component" value="Segment"/>
</dbReference>